<dbReference type="EMBL" id="CADCVP010000170">
    <property type="protein sequence ID" value="CAA9495701.1"/>
    <property type="molecule type" value="Genomic_DNA"/>
</dbReference>
<proteinExistence type="predicted"/>
<dbReference type="AlphaFoldDB" id="A0A6J4SD32"/>
<feature type="region of interest" description="Disordered" evidence="1">
    <location>
        <begin position="54"/>
        <end position="74"/>
    </location>
</feature>
<feature type="non-terminal residue" evidence="2">
    <location>
        <position position="74"/>
    </location>
</feature>
<gene>
    <name evidence="2" type="ORF">AVDCRST_MAG69-1600</name>
</gene>
<evidence type="ECO:0000313" key="2">
    <source>
        <dbReference type="EMBL" id="CAA9495701.1"/>
    </source>
</evidence>
<name>A0A6J4SD32_9ACTN</name>
<organism evidence="2">
    <name type="scientific">uncultured Solirubrobacteraceae bacterium</name>
    <dbReference type="NCBI Taxonomy" id="1162706"/>
    <lineage>
        <taxon>Bacteria</taxon>
        <taxon>Bacillati</taxon>
        <taxon>Actinomycetota</taxon>
        <taxon>Thermoleophilia</taxon>
        <taxon>Solirubrobacterales</taxon>
        <taxon>Solirubrobacteraceae</taxon>
        <taxon>environmental samples</taxon>
    </lineage>
</organism>
<sequence>GAGDDGPAARPAVASGAGRGRRFDAVVRDHAQADSWRVHRHGVHSPLAASRLSAASGLARGRRGLDPRLRRRGL</sequence>
<accession>A0A6J4SD32</accession>
<reference evidence="2" key="1">
    <citation type="submission" date="2020-02" db="EMBL/GenBank/DDBJ databases">
        <authorList>
            <person name="Meier V. D."/>
        </authorList>
    </citation>
    <scope>NUCLEOTIDE SEQUENCE</scope>
    <source>
        <strain evidence="2">AVDCRST_MAG69</strain>
    </source>
</reference>
<evidence type="ECO:0000256" key="1">
    <source>
        <dbReference type="SAM" id="MobiDB-lite"/>
    </source>
</evidence>
<protein>
    <submittedName>
        <fullName evidence="2">Uncharacterized protein</fullName>
    </submittedName>
</protein>
<feature type="non-terminal residue" evidence="2">
    <location>
        <position position="1"/>
    </location>
</feature>